<evidence type="ECO:0008006" key="5">
    <source>
        <dbReference type="Google" id="ProtNLM"/>
    </source>
</evidence>
<dbReference type="SUPFAM" id="SSF63817">
    <property type="entry name" value="Sortase"/>
    <property type="match status" value="1"/>
</dbReference>
<proteinExistence type="predicted"/>
<evidence type="ECO:0000256" key="1">
    <source>
        <dbReference type="ARBA" id="ARBA00022801"/>
    </source>
</evidence>
<feature type="transmembrane region" description="Helical" evidence="2">
    <location>
        <begin position="12"/>
        <end position="38"/>
    </location>
</feature>
<evidence type="ECO:0000256" key="2">
    <source>
        <dbReference type="SAM" id="Phobius"/>
    </source>
</evidence>
<dbReference type="NCBIfam" id="NF033747">
    <property type="entry name" value="class_E_sortase"/>
    <property type="match status" value="1"/>
</dbReference>
<dbReference type="Pfam" id="PF04203">
    <property type="entry name" value="Sortase"/>
    <property type="match status" value="1"/>
</dbReference>
<dbReference type="Proteomes" id="UP001157034">
    <property type="component" value="Unassembled WGS sequence"/>
</dbReference>
<keyword evidence="2" id="KW-0472">Membrane</keyword>
<name>A0ABQ6K3D7_9MICO</name>
<organism evidence="3 4">
    <name type="scientific">Pseudolysinimonas kribbensis</name>
    <dbReference type="NCBI Taxonomy" id="433641"/>
    <lineage>
        <taxon>Bacteria</taxon>
        <taxon>Bacillati</taxon>
        <taxon>Actinomycetota</taxon>
        <taxon>Actinomycetes</taxon>
        <taxon>Micrococcales</taxon>
        <taxon>Microbacteriaceae</taxon>
        <taxon>Pseudolysinimonas</taxon>
    </lineage>
</organism>
<dbReference type="InterPro" id="IPR023365">
    <property type="entry name" value="Sortase_dom-sf"/>
</dbReference>
<keyword evidence="1" id="KW-0378">Hydrolase</keyword>
<evidence type="ECO:0000313" key="3">
    <source>
        <dbReference type="EMBL" id="GMA95143.1"/>
    </source>
</evidence>
<dbReference type="CDD" id="cd05830">
    <property type="entry name" value="Sortase_E"/>
    <property type="match status" value="1"/>
</dbReference>
<dbReference type="EMBL" id="BSVB01000001">
    <property type="protein sequence ID" value="GMA95143.1"/>
    <property type="molecule type" value="Genomic_DNA"/>
</dbReference>
<sequence length="252" mass="27661">MRSANGRPRRRISVVGVLGEVLITAGVLVLMFLGWQLWLQDIIVGGQLHDQALQQSQKWDATKANTKPASSTTIPVAKAPANAQRFANLIVPRWNQAGQPLYVRPIAQGVGASAVLNKNNLGHYPTTQMPGDVGNFAIAAHRSAYGGNLHLIHQLHVGDHIYVETIDGWYQYSFRNLQYVQPTEVGVIDPVPEVPGVQAVDRMITLTSCNPFYSTAERIIAYGDFDKFIPRDDAKPDHGAPAEIADVYEGKK</sequence>
<gene>
    <name evidence="3" type="ORF">GCM10025881_19670</name>
</gene>
<dbReference type="Gene3D" id="2.40.260.10">
    <property type="entry name" value="Sortase"/>
    <property type="match status" value="1"/>
</dbReference>
<dbReference type="NCBIfam" id="TIGR01076">
    <property type="entry name" value="sortase_fam"/>
    <property type="match status" value="1"/>
</dbReference>
<keyword evidence="2" id="KW-1133">Transmembrane helix</keyword>
<reference evidence="4" key="1">
    <citation type="journal article" date="2019" name="Int. J. Syst. Evol. Microbiol.">
        <title>The Global Catalogue of Microorganisms (GCM) 10K type strain sequencing project: providing services to taxonomists for standard genome sequencing and annotation.</title>
        <authorList>
            <consortium name="The Broad Institute Genomics Platform"/>
            <consortium name="The Broad Institute Genome Sequencing Center for Infectious Disease"/>
            <person name="Wu L."/>
            <person name="Ma J."/>
        </authorList>
    </citation>
    <scope>NUCLEOTIDE SEQUENCE [LARGE SCALE GENOMIC DNA]</scope>
    <source>
        <strain evidence="4">NBRC 108894</strain>
    </source>
</reference>
<keyword evidence="4" id="KW-1185">Reference proteome</keyword>
<evidence type="ECO:0000313" key="4">
    <source>
        <dbReference type="Proteomes" id="UP001157034"/>
    </source>
</evidence>
<keyword evidence="2" id="KW-0812">Transmembrane</keyword>
<dbReference type="InterPro" id="IPR042003">
    <property type="entry name" value="Sortase_E"/>
</dbReference>
<comment type="caution">
    <text evidence="3">The sequence shown here is derived from an EMBL/GenBank/DDBJ whole genome shotgun (WGS) entry which is preliminary data.</text>
</comment>
<dbReference type="InterPro" id="IPR005754">
    <property type="entry name" value="Sortase"/>
</dbReference>
<dbReference type="InterPro" id="IPR053465">
    <property type="entry name" value="Sortase_Class_E"/>
</dbReference>
<dbReference type="RefSeq" id="WP_284253968.1">
    <property type="nucleotide sequence ID" value="NZ_BSVB01000001.1"/>
</dbReference>
<protein>
    <recommendedName>
        <fullName evidence="5">Class E sortase</fullName>
    </recommendedName>
</protein>
<accession>A0ABQ6K3D7</accession>